<keyword evidence="4" id="KW-1185">Reference proteome</keyword>
<organism evidence="3 4">
    <name type="scientific">Vibrio proteolyticus NBRC 13287</name>
    <dbReference type="NCBI Taxonomy" id="1219065"/>
    <lineage>
        <taxon>Bacteria</taxon>
        <taxon>Pseudomonadati</taxon>
        <taxon>Pseudomonadota</taxon>
        <taxon>Gammaproteobacteria</taxon>
        <taxon>Vibrionales</taxon>
        <taxon>Vibrionaceae</taxon>
        <taxon>Vibrio</taxon>
    </lineage>
</organism>
<keyword evidence="1" id="KW-0732">Signal</keyword>
<proteinExistence type="predicted"/>
<reference evidence="3 4" key="1">
    <citation type="submission" date="2013-09" db="EMBL/GenBank/DDBJ databases">
        <title>Whole genome shotgun sequence of Vibrio proteolyticus NBRC 13287.</title>
        <authorList>
            <person name="Isaki S."/>
            <person name="Hosoyama A."/>
            <person name="Numata M."/>
            <person name="Hashimoto M."/>
            <person name="Hosoyama Y."/>
            <person name="Tsuchikane K."/>
            <person name="Noguchi M."/>
            <person name="Hirakata S."/>
            <person name="Ichikawa N."/>
            <person name="Ohji S."/>
            <person name="Yamazoe A."/>
            <person name="Fujita N."/>
        </authorList>
    </citation>
    <scope>NUCLEOTIDE SEQUENCE [LARGE SCALE GENOMIC DNA]</scope>
    <source>
        <strain evidence="3 4">NBRC 13287</strain>
    </source>
</reference>
<protein>
    <recommendedName>
        <fullName evidence="2">PepSY domain-containing protein</fullName>
    </recommendedName>
</protein>
<dbReference type="Proteomes" id="UP000016570">
    <property type="component" value="Unassembled WGS sequence"/>
</dbReference>
<dbReference type="EMBL" id="BATJ01000008">
    <property type="protein sequence ID" value="GAD67448.1"/>
    <property type="molecule type" value="Genomic_DNA"/>
</dbReference>
<name>U3BLG0_VIBPR</name>
<dbReference type="AlphaFoldDB" id="U3BLG0"/>
<evidence type="ECO:0000259" key="2">
    <source>
        <dbReference type="Pfam" id="PF13670"/>
    </source>
</evidence>
<evidence type="ECO:0000256" key="1">
    <source>
        <dbReference type="SAM" id="SignalP"/>
    </source>
</evidence>
<feature type="signal peptide" evidence="1">
    <location>
        <begin position="1"/>
        <end position="22"/>
    </location>
</feature>
<evidence type="ECO:0000313" key="3">
    <source>
        <dbReference type="EMBL" id="GAD67448.1"/>
    </source>
</evidence>
<dbReference type="Pfam" id="PF13670">
    <property type="entry name" value="PepSY_2"/>
    <property type="match status" value="1"/>
</dbReference>
<accession>U3BLG0</accession>
<sequence length="92" mass="10484">MKRITLGLAFCILFGSSSVALADPTCTAQPEVQWLSIEDAKLKVEEMGYRIKEFKKTGTGCYELYGYTAKDKRIEIYFDPTNMNKVKVEMDD</sequence>
<dbReference type="InterPro" id="IPR025711">
    <property type="entry name" value="PepSY"/>
</dbReference>
<evidence type="ECO:0000313" key="4">
    <source>
        <dbReference type="Proteomes" id="UP000016570"/>
    </source>
</evidence>
<dbReference type="eggNOG" id="COG5591">
    <property type="taxonomic scope" value="Bacteria"/>
</dbReference>
<gene>
    <name evidence="3" type="ORF">VPR01S_08_00310</name>
</gene>
<dbReference type="STRING" id="1219065.VPR01S_08_00310"/>
<feature type="chain" id="PRO_5004638977" description="PepSY domain-containing protein" evidence="1">
    <location>
        <begin position="23"/>
        <end position="92"/>
    </location>
</feature>
<dbReference type="RefSeq" id="WP_021705419.1">
    <property type="nucleotide sequence ID" value="NZ_BATJ01000008.1"/>
</dbReference>
<comment type="caution">
    <text evidence="3">The sequence shown here is derived from an EMBL/GenBank/DDBJ whole genome shotgun (WGS) entry which is preliminary data.</text>
</comment>
<feature type="domain" description="PepSY" evidence="2">
    <location>
        <begin position="10"/>
        <end position="87"/>
    </location>
</feature>